<dbReference type="AlphaFoldDB" id="A0A1B4XJI9"/>
<feature type="transmembrane region" description="Helical" evidence="1">
    <location>
        <begin position="189"/>
        <end position="210"/>
    </location>
</feature>
<dbReference type="InParanoid" id="A0A1B4XJI9"/>
<dbReference type="RefSeq" id="WP_096361643.1">
    <property type="nucleotide sequence ID" value="NZ_AP014879.1"/>
</dbReference>
<proteinExistence type="predicted"/>
<keyword evidence="3" id="KW-1185">Reference proteome</keyword>
<dbReference type="Proteomes" id="UP000243180">
    <property type="component" value="Chromosome"/>
</dbReference>
<keyword evidence="1" id="KW-0472">Membrane</keyword>
<organism evidence="2 3">
    <name type="scientific">Sulfuricaulis limicola</name>
    <dbReference type="NCBI Taxonomy" id="1620215"/>
    <lineage>
        <taxon>Bacteria</taxon>
        <taxon>Pseudomonadati</taxon>
        <taxon>Pseudomonadota</taxon>
        <taxon>Gammaproteobacteria</taxon>
        <taxon>Acidiferrobacterales</taxon>
        <taxon>Acidiferrobacteraceae</taxon>
        <taxon>Sulfuricaulis</taxon>
    </lineage>
</organism>
<feature type="transmembrane region" description="Helical" evidence="1">
    <location>
        <begin position="222"/>
        <end position="243"/>
    </location>
</feature>
<feature type="transmembrane region" description="Helical" evidence="1">
    <location>
        <begin position="20"/>
        <end position="42"/>
    </location>
</feature>
<name>A0A1B4XJI9_9GAMM</name>
<keyword evidence="1" id="KW-1133">Transmembrane helix</keyword>
<evidence type="ECO:0000313" key="3">
    <source>
        <dbReference type="Proteomes" id="UP000243180"/>
    </source>
</evidence>
<dbReference type="EMBL" id="AP014879">
    <property type="protein sequence ID" value="BAV34951.1"/>
    <property type="molecule type" value="Genomic_DNA"/>
</dbReference>
<dbReference type="OrthoDB" id="9916393at2"/>
<evidence type="ECO:0000256" key="1">
    <source>
        <dbReference type="SAM" id="Phobius"/>
    </source>
</evidence>
<evidence type="ECO:0000313" key="2">
    <source>
        <dbReference type="EMBL" id="BAV34951.1"/>
    </source>
</evidence>
<dbReference type="KEGG" id="slim:SCL_2674"/>
<accession>A0A1B4XJI9</accession>
<sequence>MPDTTTAAYVIDRIVANTLTYSLLLAAIGTLSMAFIELVKGVTGLRRYFHRREFNRWMQDPASRKETMILTTGGVRYENVLFEQPIERMLGQIQAAANLSLEFPDRYPNAYAFFAKEDLEVKKMQTTARHKPDSELWADFAEHTARVGVTAKAGARLEEESRAAQQARVRLGNLIARRLDAFQNRTQYLWARGNQLAAVTIAALLTAYVLTRNKDITGPEDFIALLCLSLLAGMVAPIAKDVVSAISGIRTRA</sequence>
<gene>
    <name evidence="2" type="ORF">SCL_2674</name>
</gene>
<protein>
    <submittedName>
        <fullName evidence="2">Uncharacterized protein</fullName>
    </submittedName>
</protein>
<keyword evidence="1" id="KW-0812">Transmembrane</keyword>
<reference evidence="2 3" key="1">
    <citation type="submission" date="2015-05" db="EMBL/GenBank/DDBJ databases">
        <title>Complete genome sequence of a sulfur-oxidizing gammaproteobacterium strain HA5.</title>
        <authorList>
            <person name="Miura A."/>
            <person name="Kojima H."/>
            <person name="Fukui M."/>
        </authorList>
    </citation>
    <scope>NUCLEOTIDE SEQUENCE [LARGE SCALE GENOMIC DNA]</scope>
    <source>
        <strain evidence="2 3">HA5</strain>
    </source>
</reference>